<feature type="compositionally biased region" description="Low complexity" evidence="1">
    <location>
        <begin position="29"/>
        <end position="49"/>
    </location>
</feature>
<evidence type="ECO:0000313" key="2">
    <source>
        <dbReference type="EMBL" id="KAJ2923667.1"/>
    </source>
</evidence>
<feature type="non-terminal residue" evidence="2">
    <location>
        <position position="123"/>
    </location>
</feature>
<dbReference type="EMBL" id="JANBPK010001298">
    <property type="protein sequence ID" value="KAJ2923667.1"/>
    <property type="molecule type" value="Genomic_DNA"/>
</dbReference>
<reference evidence="2" key="1">
    <citation type="submission" date="2022-06" db="EMBL/GenBank/DDBJ databases">
        <title>Genome Sequence of Candolleomyces eurysporus.</title>
        <authorList>
            <person name="Buettner E."/>
        </authorList>
    </citation>
    <scope>NUCLEOTIDE SEQUENCE</scope>
    <source>
        <strain evidence="2">VTCC 930004</strain>
    </source>
</reference>
<feature type="compositionally biased region" description="Polar residues" evidence="1">
    <location>
        <begin position="59"/>
        <end position="72"/>
    </location>
</feature>
<accession>A0A9W8IVN0</accession>
<name>A0A9W8IVN0_9AGAR</name>
<evidence type="ECO:0000256" key="1">
    <source>
        <dbReference type="SAM" id="MobiDB-lite"/>
    </source>
</evidence>
<sequence length="123" mass="13744">MGQLGQVPPVHPSVSPVIMQQHIHPQAGASSAHLPSPSPTPSTALLTSHQLPDSRYIPTGQSFPRPLSQQPHQPLYMNAPYIQPAQGYYYDHNIGGYVFYNPPYSSDFEFDEYGRPYPQQPQQ</sequence>
<organism evidence="2 3">
    <name type="scientific">Candolleomyces eurysporus</name>
    <dbReference type="NCBI Taxonomy" id="2828524"/>
    <lineage>
        <taxon>Eukaryota</taxon>
        <taxon>Fungi</taxon>
        <taxon>Dikarya</taxon>
        <taxon>Basidiomycota</taxon>
        <taxon>Agaricomycotina</taxon>
        <taxon>Agaricomycetes</taxon>
        <taxon>Agaricomycetidae</taxon>
        <taxon>Agaricales</taxon>
        <taxon>Agaricineae</taxon>
        <taxon>Psathyrellaceae</taxon>
        <taxon>Candolleomyces</taxon>
    </lineage>
</organism>
<feature type="region of interest" description="Disordered" evidence="1">
    <location>
        <begin position="18"/>
        <end position="75"/>
    </location>
</feature>
<dbReference type="AlphaFoldDB" id="A0A9W8IVN0"/>
<evidence type="ECO:0000313" key="3">
    <source>
        <dbReference type="Proteomes" id="UP001140091"/>
    </source>
</evidence>
<comment type="caution">
    <text evidence="2">The sequence shown here is derived from an EMBL/GenBank/DDBJ whole genome shotgun (WGS) entry which is preliminary data.</text>
</comment>
<dbReference type="OrthoDB" id="2659925at2759"/>
<protein>
    <submittedName>
        <fullName evidence="2">Uncharacterized protein</fullName>
    </submittedName>
</protein>
<keyword evidence="3" id="KW-1185">Reference proteome</keyword>
<gene>
    <name evidence="2" type="ORF">H1R20_g13426</name>
</gene>
<dbReference type="Proteomes" id="UP001140091">
    <property type="component" value="Unassembled WGS sequence"/>
</dbReference>
<proteinExistence type="predicted"/>